<evidence type="ECO:0000313" key="1">
    <source>
        <dbReference type="EMBL" id="PWE17754.1"/>
    </source>
</evidence>
<dbReference type="Proteomes" id="UP000245168">
    <property type="component" value="Unassembled WGS sequence"/>
</dbReference>
<name>A0A2U2BUW5_9PROT</name>
<comment type="caution">
    <text evidence="1">The sequence shown here is derived from an EMBL/GenBank/DDBJ whole genome shotgun (WGS) entry which is preliminary data.</text>
</comment>
<evidence type="ECO:0000313" key="2">
    <source>
        <dbReference type="Proteomes" id="UP000245168"/>
    </source>
</evidence>
<accession>A0A2U2BUW5</accession>
<dbReference type="EMBL" id="QEXV01000003">
    <property type="protein sequence ID" value="PWE17754.1"/>
    <property type="molecule type" value="Genomic_DNA"/>
</dbReference>
<protein>
    <submittedName>
        <fullName evidence="1">Uncharacterized protein</fullName>
    </submittedName>
</protein>
<gene>
    <name evidence="1" type="ORF">DDZ18_08860</name>
</gene>
<reference evidence="2" key="1">
    <citation type="submission" date="2018-05" db="EMBL/GenBank/DDBJ databases">
        <authorList>
            <person name="Liu B.-T."/>
        </authorList>
    </citation>
    <scope>NUCLEOTIDE SEQUENCE [LARGE SCALE GENOMIC DNA]</scope>
    <source>
        <strain evidence="2">WD6-1</strain>
    </source>
</reference>
<proteinExistence type="predicted"/>
<dbReference type="AlphaFoldDB" id="A0A2U2BUW5"/>
<sequence length="155" mass="17816">MMWGEQLANEGFPIEAIQDPIALGKGQADQGYKALEHLRNVGMIQTKNAKANMRRMGYETEGMDDEPQMMRRGLELLMLCFAVGKLPEKVYEVSAIWRRLVQRSREDEEAAIALTLEEGRLAQRMGVNNWFASQSEDDLREMLQFMPDFVQRTTT</sequence>
<keyword evidence="2" id="KW-1185">Reference proteome</keyword>
<organism evidence="1 2">
    <name type="scientific">Marinicauda salina</name>
    <dbReference type="NCBI Taxonomy" id="2135793"/>
    <lineage>
        <taxon>Bacteria</taxon>
        <taxon>Pseudomonadati</taxon>
        <taxon>Pseudomonadota</taxon>
        <taxon>Alphaproteobacteria</taxon>
        <taxon>Maricaulales</taxon>
        <taxon>Maricaulaceae</taxon>
        <taxon>Marinicauda</taxon>
    </lineage>
</organism>